<evidence type="ECO:0000313" key="4">
    <source>
        <dbReference type="Proteomes" id="UP000503278"/>
    </source>
</evidence>
<feature type="domain" description="Ig-like" evidence="2">
    <location>
        <begin position="52"/>
        <end position="135"/>
    </location>
</feature>
<dbReference type="Gene3D" id="2.60.40.2700">
    <property type="match status" value="1"/>
</dbReference>
<dbReference type="RefSeq" id="WP_169608134.1">
    <property type="nucleotide sequence ID" value="NZ_CP051682.1"/>
</dbReference>
<dbReference type="Gene3D" id="2.60.40.10">
    <property type="entry name" value="Immunoglobulins"/>
    <property type="match status" value="1"/>
</dbReference>
<keyword evidence="1" id="KW-0732">Signal</keyword>
<dbReference type="InterPro" id="IPR013783">
    <property type="entry name" value="Ig-like_fold"/>
</dbReference>
<organism evidence="3 4">
    <name type="scientific">Mucilaginibacter robiniae</name>
    <dbReference type="NCBI Taxonomy" id="2728022"/>
    <lineage>
        <taxon>Bacteria</taxon>
        <taxon>Pseudomonadati</taxon>
        <taxon>Bacteroidota</taxon>
        <taxon>Sphingobacteriia</taxon>
        <taxon>Sphingobacteriales</taxon>
        <taxon>Sphingobacteriaceae</taxon>
        <taxon>Mucilaginibacter</taxon>
    </lineage>
</organism>
<name>A0A7L5E076_9SPHI</name>
<keyword evidence="4" id="KW-1185">Reference proteome</keyword>
<gene>
    <name evidence="3" type="ORF">HH214_12460</name>
</gene>
<accession>A0A7L5E076</accession>
<dbReference type="Proteomes" id="UP000503278">
    <property type="component" value="Chromosome"/>
</dbReference>
<protein>
    <recommendedName>
        <fullName evidence="2">Ig-like domain-containing protein</fullName>
    </recommendedName>
</protein>
<evidence type="ECO:0000313" key="3">
    <source>
        <dbReference type="EMBL" id="QJD96635.1"/>
    </source>
</evidence>
<dbReference type="AlphaFoldDB" id="A0A7L5E076"/>
<evidence type="ECO:0000256" key="1">
    <source>
        <dbReference type="SAM" id="SignalP"/>
    </source>
</evidence>
<dbReference type="KEGG" id="mrob:HH214_12460"/>
<evidence type="ECO:0000259" key="2">
    <source>
        <dbReference type="Pfam" id="PF19081"/>
    </source>
</evidence>
<dbReference type="EMBL" id="CP051682">
    <property type="protein sequence ID" value="QJD96635.1"/>
    <property type="molecule type" value="Genomic_DNA"/>
</dbReference>
<dbReference type="Pfam" id="PF19081">
    <property type="entry name" value="Ig_7"/>
    <property type="match status" value="1"/>
</dbReference>
<sequence length="236" mass="24928">MKQRFTLIKVAVVFWLTIFSLSAFAQSSTSSASPFAGPSDATTAPPATATDAGLGQVLCAGSTITLKGDADPSVSKYQWYKVNSSGTKTLVYEGTTNSYTETAAGAGYYIYYLVKVNSNTCTSDVSDPFKLYVLPALNPTVDGGNSVCEKNQSTTDLKVAGLDSRFSYTYQWTRNGSNITTDGTSATYTVKEATAGTVKYAVNVAYTLKSSCTATSPDKSVTVVPVPTKPTITFGN</sequence>
<proteinExistence type="predicted"/>
<feature type="signal peptide" evidence="1">
    <location>
        <begin position="1"/>
        <end position="25"/>
    </location>
</feature>
<dbReference type="InterPro" id="IPR044023">
    <property type="entry name" value="Ig_7"/>
</dbReference>
<reference evidence="3 4" key="1">
    <citation type="submission" date="2020-04" db="EMBL/GenBank/DDBJ databases">
        <title>Genome sequencing of novel species.</title>
        <authorList>
            <person name="Heo J."/>
            <person name="Kim S.-J."/>
            <person name="Kim J.-S."/>
            <person name="Hong S.-B."/>
            <person name="Kwon S.-W."/>
        </authorList>
    </citation>
    <scope>NUCLEOTIDE SEQUENCE [LARGE SCALE GENOMIC DNA]</scope>
    <source>
        <strain evidence="3 4">F39-2</strain>
    </source>
</reference>
<feature type="chain" id="PRO_5029675045" description="Ig-like domain-containing protein" evidence="1">
    <location>
        <begin position="26"/>
        <end position="236"/>
    </location>
</feature>